<organism evidence="1 2">
    <name type="scientific">Sphaeroforma arctica JP610</name>
    <dbReference type="NCBI Taxonomy" id="667725"/>
    <lineage>
        <taxon>Eukaryota</taxon>
        <taxon>Ichthyosporea</taxon>
        <taxon>Ichthyophonida</taxon>
        <taxon>Sphaeroforma</taxon>
    </lineage>
</organism>
<accession>A0A0L0G267</accession>
<dbReference type="RefSeq" id="XP_014157129.1">
    <property type="nucleotide sequence ID" value="XM_014301654.1"/>
</dbReference>
<dbReference type="EMBL" id="KQ241852">
    <property type="protein sequence ID" value="KNC83227.1"/>
    <property type="molecule type" value="Genomic_DNA"/>
</dbReference>
<dbReference type="AlphaFoldDB" id="A0A0L0G267"/>
<keyword evidence="2" id="KW-1185">Reference proteome</keyword>
<evidence type="ECO:0000313" key="1">
    <source>
        <dbReference type="EMBL" id="KNC83227.1"/>
    </source>
</evidence>
<gene>
    <name evidence="1" type="ORF">SARC_04508</name>
</gene>
<name>A0A0L0G267_9EUKA</name>
<protein>
    <submittedName>
        <fullName evidence="1">Uncharacterized protein</fullName>
    </submittedName>
</protein>
<proteinExistence type="predicted"/>
<dbReference type="Proteomes" id="UP000054560">
    <property type="component" value="Unassembled WGS sequence"/>
</dbReference>
<reference evidence="1 2" key="1">
    <citation type="submission" date="2011-02" db="EMBL/GenBank/DDBJ databases">
        <title>The Genome Sequence of Sphaeroforma arctica JP610.</title>
        <authorList>
            <consortium name="The Broad Institute Genome Sequencing Platform"/>
            <person name="Russ C."/>
            <person name="Cuomo C."/>
            <person name="Young S.K."/>
            <person name="Zeng Q."/>
            <person name="Gargeya S."/>
            <person name="Alvarado L."/>
            <person name="Berlin A."/>
            <person name="Chapman S.B."/>
            <person name="Chen Z."/>
            <person name="Freedman E."/>
            <person name="Gellesch M."/>
            <person name="Goldberg J."/>
            <person name="Griggs A."/>
            <person name="Gujja S."/>
            <person name="Heilman E."/>
            <person name="Heiman D."/>
            <person name="Howarth C."/>
            <person name="Mehta T."/>
            <person name="Neiman D."/>
            <person name="Pearson M."/>
            <person name="Roberts A."/>
            <person name="Saif S."/>
            <person name="Shea T."/>
            <person name="Shenoy N."/>
            <person name="Sisk P."/>
            <person name="Stolte C."/>
            <person name="Sykes S."/>
            <person name="White J."/>
            <person name="Yandava C."/>
            <person name="Burger G."/>
            <person name="Gray M.W."/>
            <person name="Holland P.W.H."/>
            <person name="King N."/>
            <person name="Lang F.B.F."/>
            <person name="Roger A.J."/>
            <person name="Ruiz-Trillo I."/>
            <person name="Haas B."/>
            <person name="Nusbaum C."/>
            <person name="Birren B."/>
        </authorList>
    </citation>
    <scope>NUCLEOTIDE SEQUENCE [LARGE SCALE GENOMIC DNA]</scope>
    <source>
        <strain evidence="1 2">JP610</strain>
    </source>
</reference>
<sequence length="275" mass="31261">MAVFEASWLKPFMDESEGNSTPVQGLKALYSEALLAAYYSTADTNSAFNSGDTASDDHENTLTPALPTRIPLTERQWETAMTRFRRKKIMDERGLTRIWSRIIVVEETDVTTPIGLEQPTRSPLTREQQITKASCLRRKTSMRLSGITRVWDVATRNQEKLALRDDLFWGGSDTLDQSPKNRRRRRKRIMIRRGLSRIWRLPEIVHSHVTAMQQDGMTVGEDETCLYHSRKDAIPDSDYAESQAAYLVAPYVPTMVLSVSDLTTSTRGQYLAVDA</sequence>
<evidence type="ECO:0000313" key="2">
    <source>
        <dbReference type="Proteomes" id="UP000054560"/>
    </source>
</evidence>
<dbReference type="GeneID" id="25905012"/>